<sequence length="523" mass="56094">MPPQADYGTNDVKEDAAHPPISSPPNGMVKTRSSFAEDLKTFAEGTVPQSIIVAGVIGVVCGVAANVYYKILWTLLEFIWHDFPNKYIVDVWPQWLYVMWIPIIGFSMAYCSGLTVKYLGEPGDLAYTIKCVHKKAFIGMDHVMPMVCASQFGILGGGSLGPEAPLVAICAALGGFVSRTVFKRTNKNIVRKHTLMGMAGALAAFFGSPLGGSMFALEVNSRFGVEYFEHMIEAIFCGEVTLAVFRSLAGLPIAPIWEIQKVKLDGATAGNVLTGAVIGLVGGGIAALFAMFHGKVMAWFKSKNLLSDENAPNRALYGAVVVVILGMVIPQTMFWGEYEFQTLSTMSPASTLTHIWPTTGLFGFEMENGTHALIVAFAKLIAISFTVAGGYRGGFIFPFFASGAALGRALCWVIPSIPIPLACLSFAAAINVGITRTALATPIILCFLAGEQNAMSGVLAASLVSLFATTYMPFIGPQQPREDIHTAMFATIDDPQIEIDDEHVDDSEDAEKQPLTEGTSVDV</sequence>
<evidence type="ECO:0000313" key="7">
    <source>
        <dbReference type="EMBL" id="GFH48425.1"/>
    </source>
</evidence>
<dbReference type="GO" id="GO:0016020">
    <property type="term" value="C:membrane"/>
    <property type="evidence" value="ECO:0007669"/>
    <property type="project" value="UniProtKB-SubCell"/>
</dbReference>
<feature type="transmembrane region" description="Helical" evidence="6">
    <location>
        <begin position="95"/>
        <end position="116"/>
    </location>
</feature>
<evidence type="ECO:0000256" key="5">
    <source>
        <dbReference type="SAM" id="MobiDB-lite"/>
    </source>
</evidence>
<feature type="transmembrane region" description="Helical" evidence="6">
    <location>
        <begin position="454"/>
        <end position="474"/>
    </location>
</feature>
<dbReference type="PRINTS" id="PR00762">
    <property type="entry name" value="CLCHANNEL"/>
</dbReference>
<comment type="subcellular location">
    <subcellularLocation>
        <location evidence="1">Membrane</location>
        <topology evidence="1">Multi-pass membrane protein</topology>
    </subcellularLocation>
</comment>
<keyword evidence="3 6" id="KW-1133">Transmembrane helix</keyword>
<feature type="region of interest" description="Disordered" evidence="5">
    <location>
        <begin position="1"/>
        <end position="28"/>
    </location>
</feature>
<protein>
    <recommendedName>
        <fullName evidence="9">Chloride channel protein</fullName>
    </recommendedName>
</protein>
<evidence type="ECO:0000256" key="3">
    <source>
        <dbReference type="ARBA" id="ARBA00022989"/>
    </source>
</evidence>
<feature type="transmembrane region" description="Helical" evidence="6">
    <location>
        <begin position="372"/>
        <end position="397"/>
    </location>
</feature>
<evidence type="ECO:0000256" key="4">
    <source>
        <dbReference type="ARBA" id="ARBA00023136"/>
    </source>
</evidence>
<evidence type="ECO:0000256" key="1">
    <source>
        <dbReference type="ARBA" id="ARBA00004141"/>
    </source>
</evidence>
<dbReference type="PANTHER" id="PTHR43427:SF12">
    <property type="entry name" value="CHLORIDE TRANSPORTER"/>
    <property type="match status" value="1"/>
</dbReference>
<keyword evidence="4 6" id="KW-0472">Membrane</keyword>
<feature type="region of interest" description="Disordered" evidence="5">
    <location>
        <begin position="500"/>
        <end position="523"/>
    </location>
</feature>
<dbReference type="PANTHER" id="PTHR43427">
    <property type="entry name" value="CHLORIDE CHANNEL PROTEIN CLC-E"/>
    <property type="match status" value="1"/>
</dbReference>
<dbReference type="EMBL" id="BLLK01000027">
    <property type="protein sequence ID" value="GFH48425.1"/>
    <property type="molecule type" value="Genomic_DNA"/>
</dbReference>
<organism evidence="7 8">
    <name type="scientific">Chaetoceros tenuissimus</name>
    <dbReference type="NCBI Taxonomy" id="426638"/>
    <lineage>
        <taxon>Eukaryota</taxon>
        <taxon>Sar</taxon>
        <taxon>Stramenopiles</taxon>
        <taxon>Ochrophyta</taxon>
        <taxon>Bacillariophyta</taxon>
        <taxon>Coscinodiscophyceae</taxon>
        <taxon>Chaetocerotophycidae</taxon>
        <taxon>Chaetocerotales</taxon>
        <taxon>Chaetocerotaceae</taxon>
        <taxon>Chaetoceros</taxon>
    </lineage>
</organism>
<feature type="compositionally biased region" description="Acidic residues" evidence="5">
    <location>
        <begin position="500"/>
        <end position="509"/>
    </location>
</feature>
<gene>
    <name evidence="7" type="ORF">CTEN210_04901</name>
</gene>
<feature type="transmembrane region" description="Helical" evidence="6">
    <location>
        <begin position="51"/>
        <end position="75"/>
    </location>
</feature>
<feature type="transmembrane region" description="Helical" evidence="6">
    <location>
        <begin position="272"/>
        <end position="294"/>
    </location>
</feature>
<feature type="transmembrane region" description="Helical" evidence="6">
    <location>
        <begin position="194"/>
        <end position="217"/>
    </location>
</feature>
<dbReference type="InterPro" id="IPR001807">
    <property type="entry name" value="ClC"/>
</dbReference>
<keyword evidence="8" id="KW-1185">Reference proteome</keyword>
<accession>A0AAD3H2Y0</accession>
<feature type="transmembrane region" description="Helical" evidence="6">
    <location>
        <begin position="164"/>
        <end position="182"/>
    </location>
</feature>
<comment type="caution">
    <text evidence="7">The sequence shown here is derived from an EMBL/GenBank/DDBJ whole genome shotgun (WGS) entry which is preliminary data.</text>
</comment>
<dbReference type="Gene3D" id="1.10.3080.10">
    <property type="entry name" value="Clc chloride channel"/>
    <property type="match status" value="1"/>
</dbReference>
<name>A0AAD3H2Y0_9STRA</name>
<dbReference type="SUPFAM" id="SSF81340">
    <property type="entry name" value="Clc chloride channel"/>
    <property type="match status" value="1"/>
</dbReference>
<keyword evidence="2 6" id="KW-0812">Transmembrane</keyword>
<dbReference type="AlphaFoldDB" id="A0AAD3H2Y0"/>
<proteinExistence type="predicted"/>
<dbReference type="InterPro" id="IPR014743">
    <property type="entry name" value="Cl-channel_core"/>
</dbReference>
<evidence type="ECO:0000256" key="2">
    <source>
        <dbReference type="ARBA" id="ARBA00022692"/>
    </source>
</evidence>
<dbReference type="Proteomes" id="UP001054902">
    <property type="component" value="Unassembled WGS sequence"/>
</dbReference>
<dbReference type="Pfam" id="PF00654">
    <property type="entry name" value="Voltage_CLC"/>
    <property type="match status" value="1"/>
</dbReference>
<evidence type="ECO:0000256" key="6">
    <source>
        <dbReference type="SAM" id="Phobius"/>
    </source>
</evidence>
<feature type="transmembrane region" description="Helical" evidence="6">
    <location>
        <begin position="315"/>
        <end position="336"/>
    </location>
</feature>
<dbReference type="InterPro" id="IPR050368">
    <property type="entry name" value="ClC-type_chloride_channel"/>
</dbReference>
<evidence type="ECO:0000313" key="8">
    <source>
        <dbReference type="Proteomes" id="UP001054902"/>
    </source>
</evidence>
<feature type="transmembrane region" description="Helical" evidence="6">
    <location>
        <begin position="409"/>
        <end position="434"/>
    </location>
</feature>
<reference evidence="7 8" key="1">
    <citation type="journal article" date="2021" name="Sci. Rep.">
        <title>The genome of the diatom Chaetoceros tenuissimus carries an ancient integrated fragment of an extant virus.</title>
        <authorList>
            <person name="Hongo Y."/>
            <person name="Kimura K."/>
            <person name="Takaki Y."/>
            <person name="Yoshida Y."/>
            <person name="Baba S."/>
            <person name="Kobayashi G."/>
            <person name="Nagasaki K."/>
            <person name="Hano T."/>
            <person name="Tomaru Y."/>
        </authorList>
    </citation>
    <scope>NUCLEOTIDE SEQUENCE [LARGE SCALE GENOMIC DNA]</scope>
    <source>
        <strain evidence="7 8">NIES-3715</strain>
    </source>
</reference>
<dbReference type="GO" id="GO:0015108">
    <property type="term" value="F:chloride transmembrane transporter activity"/>
    <property type="evidence" value="ECO:0007669"/>
    <property type="project" value="InterPro"/>
</dbReference>
<evidence type="ECO:0008006" key="9">
    <source>
        <dbReference type="Google" id="ProtNLM"/>
    </source>
</evidence>
<dbReference type="CDD" id="cd00400">
    <property type="entry name" value="Voltage_gated_ClC"/>
    <property type="match status" value="1"/>
</dbReference>